<protein>
    <submittedName>
        <fullName evidence="2">Uncharacterized protein</fullName>
    </submittedName>
</protein>
<sequence length="136" mass="15222">MKYIASQTNQLSRKEDWYCTRTRRSTISAATPHGEPPSDDGGIQWWLLRRRSHPRKLSGLSMEESHWTRRRSTTGVASRSHPISSSAVSTADSKLKYHDVPRNTKATARITRTGHGSGLRVKPSEIAAAVGDLLWL</sequence>
<feature type="compositionally biased region" description="Basic and acidic residues" evidence="1">
    <location>
        <begin position="93"/>
        <end position="102"/>
    </location>
</feature>
<proteinExistence type="predicted"/>
<name>A0A218X550_PUNGR</name>
<gene>
    <name evidence="2" type="ORF">CDL15_Pgr019645</name>
</gene>
<evidence type="ECO:0000256" key="1">
    <source>
        <dbReference type="SAM" id="MobiDB-lite"/>
    </source>
</evidence>
<feature type="compositionally biased region" description="Polar residues" evidence="1">
    <location>
        <begin position="73"/>
        <end position="92"/>
    </location>
</feature>
<evidence type="ECO:0000313" key="3">
    <source>
        <dbReference type="Proteomes" id="UP000197138"/>
    </source>
</evidence>
<reference evidence="3" key="1">
    <citation type="journal article" date="2017" name="Plant J.">
        <title>The pomegranate (Punica granatum L.) genome and the genomics of punicalagin biosynthesis.</title>
        <authorList>
            <person name="Qin G."/>
            <person name="Xu C."/>
            <person name="Ming R."/>
            <person name="Tang H."/>
            <person name="Guyot R."/>
            <person name="Kramer E.M."/>
            <person name="Hu Y."/>
            <person name="Yi X."/>
            <person name="Qi Y."/>
            <person name="Xu X."/>
            <person name="Gao Z."/>
            <person name="Pan H."/>
            <person name="Jian J."/>
            <person name="Tian Y."/>
            <person name="Yue Z."/>
            <person name="Xu Y."/>
        </authorList>
    </citation>
    <scope>NUCLEOTIDE SEQUENCE [LARGE SCALE GENOMIC DNA]</scope>
    <source>
        <strain evidence="3">cv. Dabenzi</strain>
    </source>
</reference>
<accession>A0A218X550</accession>
<dbReference type="EMBL" id="MTKT01002229">
    <property type="protein sequence ID" value="OWM80365.1"/>
    <property type="molecule type" value="Genomic_DNA"/>
</dbReference>
<evidence type="ECO:0000313" key="2">
    <source>
        <dbReference type="EMBL" id="OWM80365.1"/>
    </source>
</evidence>
<dbReference type="AlphaFoldDB" id="A0A218X550"/>
<feature type="region of interest" description="Disordered" evidence="1">
    <location>
        <begin position="57"/>
        <end position="105"/>
    </location>
</feature>
<comment type="caution">
    <text evidence="2">The sequence shown here is derived from an EMBL/GenBank/DDBJ whole genome shotgun (WGS) entry which is preliminary data.</text>
</comment>
<organism evidence="2 3">
    <name type="scientific">Punica granatum</name>
    <name type="common">Pomegranate</name>
    <dbReference type="NCBI Taxonomy" id="22663"/>
    <lineage>
        <taxon>Eukaryota</taxon>
        <taxon>Viridiplantae</taxon>
        <taxon>Streptophyta</taxon>
        <taxon>Embryophyta</taxon>
        <taxon>Tracheophyta</taxon>
        <taxon>Spermatophyta</taxon>
        <taxon>Magnoliopsida</taxon>
        <taxon>eudicotyledons</taxon>
        <taxon>Gunneridae</taxon>
        <taxon>Pentapetalae</taxon>
        <taxon>rosids</taxon>
        <taxon>malvids</taxon>
        <taxon>Myrtales</taxon>
        <taxon>Lythraceae</taxon>
        <taxon>Punica</taxon>
    </lineage>
</organism>
<dbReference type="Proteomes" id="UP000197138">
    <property type="component" value="Unassembled WGS sequence"/>
</dbReference>